<proteinExistence type="predicted"/>
<keyword evidence="2" id="KW-1185">Reference proteome</keyword>
<dbReference type="Proteomes" id="UP001055811">
    <property type="component" value="Linkage Group LG03"/>
</dbReference>
<gene>
    <name evidence="1" type="ORF">L2E82_13920</name>
</gene>
<evidence type="ECO:0000313" key="2">
    <source>
        <dbReference type="Proteomes" id="UP001055811"/>
    </source>
</evidence>
<dbReference type="EMBL" id="CM042011">
    <property type="protein sequence ID" value="KAI3763922.1"/>
    <property type="molecule type" value="Genomic_DNA"/>
</dbReference>
<name>A0ACB9EYJ8_CICIN</name>
<reference evidence="2" key="1">
    <citation type="journal article" date="2022" name="Mol. Ecol. Resour.">
        <title>The genomes of chicory, endive, great burdock and yacon provide insights into Asteraceae palaeo-polyploidization history and plant inulin production.</title>
        <authorList>
            <person name="Fan W."/>
            <person name="Wang S."/>
            <person name="Wang H."/>
            <person name="Wang A."/>
            <person name="Jiang F."/>
            <person name="Liu H."/>
            <person name="Zhao H."/>
            <person name="Xu D."/>
            <person name="Zhang Y."/>
        </authorList>
    </citation>
    <scope>NUCLEOTIDE SEQUENCE [LARGE SCALE GENOMIC DNA]</scope>
    <source>
        <strain evidence="2">cv. Punajuju</strain>
    </source>
</reference>
<sequence>MMHNTCLNSAVSLRCRYSPSSQFNDPTYFLDARFDSNPLLISSSYSSCCCCCCCCAANSNLIYNRVPRINPRNLCNGFRQSTLIQFSPSKRLIFQGSKRQTCNTTSGFSSLTDSDRNYYFDKLHSFKEKRKLGKVRCWGIEDNKKEQSFSNAIDDYVDDVEILLDLLTEEVGLENISVRERKLINKKDHKTKTLDSVAVKRDLKRDNKSSKVQSVVRKEDNRKEEERRTLVKRANREHKKEGSSCSSYYSVSSSGEFDIDNDVEIKHDVEEKSSSEHKDDQRMDSYKSYDEENVDRRKESSKEKTEILKKNNSERYYGNEEWRKKSEKKLNLESSQQQSQVSVSQHSEKNNRITNQSQSQMKYERLKETSKTDNKVDFSSHMQKVAENKLNTSIQKLTAEKDAYRRNSEVSGIHEIDMKEEASSSSSYKGRMKNQEHNSTEVNSHVEDKREEKQERINQLTTLQESRVKSEQISRISDTQITKTENSSFSQTQSNIKNEKQELHLEASSSSQKVEGTTELMKTGRKTTKASSFHVGMPKEASSNYKALKLNPETNLQESGAQLQGHSSEQFETINESSRSRIQQSEILREDINSDVIDSANQEHKSSSDFVGEFVKNASNKLLASQEQEHEETHEQDLGYEDSDKKDGPSDEMWHVSDNTLSESSRKSGRSLWNVIGDVIRLRWSSSSRTETHAIKSGGEKASSNKSSSEAWFSGHEHEDSDIDNKKMGIKKDQSRRRVDDSPLLSSSSNPNHGSSSKTMSPSVIEESSFPVPAIRMRRSPVVKDSGIGEIDASGSGKMVKSPEISPSFSSGKMVNTTEISPSSSSGKMVKSTEISPSSSSGKMVKSTEISPSSSSGKMVNMTEISPSSSGGKMVISEEPVSAGELKRRKLARIDQVSKDRFDEWEEAYDIETKQRKIDEFFMKEALLEAKKGADFWEVPVGAVLVHDGKVIARGYNLVEELRDSTAHAEMICIREASNNLHSWRLSGTTLYVTLEPCPMCAGAILQARIDTVVWGAPNKLLGADGSWIRLFPDGDGGNGSEKPAAPVHPFHPNMKVRRGVLSSECADVMQQFFQLRRKKKEKKIEDEPPTPPPSCLPITHHHHPSKFFSKMHNAFNIMFCL</sequence>
<protein>
    <submittedName>
        <fullName evidence="1">Uncharacterized protein</fullName>
    </submittedName>
</protein>
<organism evidence="1 2">
    <name type="scientific">Cichorium intybus</name>
    <name type="common">Chicory</name>
    <dbReference type="NCBI Taxonomy" id="13427"/>
    <lineage>
        <taxon>Eukaryota</taxon>
        <taxon>Viridiplantae</taxon>
        <taxon>Streptophyta</taxon>
        <taxon>Embryophyta</taxon>
        <taxon>Tracheophyta</taxon>
        <taxon>Spermatophyta</taxon>
        <taxon>Magnoliopsida</taxon>
        <taxon>eudicotyledons</taxon>
        <taxon>Gunneridae</taxon>
        <taxon>Pentapetalae</taxon>
        <taxon>asterids</taxon>
        <taxon>campanulids</taxon>
        <taxon>Asterales</taxon>
        <taxon>Asteraceae</taxon>
        <taxon>Cichorioideae</taxon>
        <taxon>Cichorieae</taxon>
        <taxon>Cichoriinae</taxon>
        <taxon>Cichorium</taxon>
    </lineage>
</organism>
<comment type="caution">
    <text evidence="1">The sequence shown here is derived from an EMBL/GenBank/DDBJ whole genome shotgun (WGS) entry which is preliminary data.</text>
</comment>
<evidence type="ECO:0000313" key="1">
    <source>
        <dbReference type="EMBL" id="KAI3763922.1"/>
    </source>
</evidence>
<accession>A0ACB9EYJ8</accession>
<reference evidence="1 2" key="2">
    <citation type="journal article" date="2022" name="Mol. Ecol. Resour.">
        <title>The genomes of chicory, endive, great burdock and yacon provide insights into Asteraceae paleo-polyploidization history and plant inulin production.</title>
        <authorList>
            <person name="Fan W."/>
            <person name="Wang S."/>
            <person name="Wang H."/>
            <person name="Wang A."/>
            <person name="Jiang F."/>
            <person name="Liu H."/>
            <person name="Zhao H."/>
            <person name="Xu D."/>
            <person name="Zhang Y."/>
        </authorList>
    </citation>
    <scope>NUCLEOTIDE SEQUENCE [LARGE SCALE GENOMIC DNA]</scope>
    <source>
        <strain evidence="2">cv. Punajuju</strain>
        <tissue evidence="1">Leaves</tissue>
    </source>
</reference>